<comment type="function">
    <text evidence="3">Purine nucleoside enzyme that catalyzes the phosphorolysis of adenosine and inosine nucleosides, yielding D-ribose 1-phosphate and the respective free bases, adenine and hypoxanthine. Also catalyzes the phosphorolysis of S-methyl-5'-thioadenosine into adenine and S-methyl-5-thio-alpha-D-ribose 1-phosphate. Also has adenosine deaminase activity.</text>
</comment>
<keyword evidence="7" id="KW-0378">Hydrolase</keyword>
<dbReference type="InterPro" id="IPR003730">
    <property type="entry name" value="Cu_polyphenol_OxRdtase"/>
</dbReference>
<evidence type="ECO:0000256" key="10">
    <source>
        <dbReference type="ARBA" id="ARBA00048968"/>
    </source>
</evidence>
<evidence type="ECO:0000313" key="13">
    <source>
        <dbReference type="EMBL" id="MED1202154.1"/>
    </source>
</evidence>
<evidence type="ECO:0000256" key="11">
    <source>
        <dbReference type="ARBA" id="ARBA00049893"/>
    </source>
</evidence>
<protein>
    <recommendedName>
        <fullName evidence="12">Purine nucleoside phosphorylase</fullName>
    </recommendedName>
</protein>
<evidence type="ECO:0000313" key="14">
    <source>
        <dbReference type="Proteomes" id="UP001341444"/>
    </source>
</evidence>
<accession>A0ABU6MCY8</accession>
<dbReference type="Pfam" id="PF02578">
    <property type="entry name" value="Cu-oxidase_4"/>
    <property type="match status" value="1"/>
</dbReference>
<comment type="catalytic activity">
    <reaction evidence="1">
        <text>inosine + phosphate = alpha-D-ribose 1-phosphate + hypoxanthine</text>
        <dbReference type="Rhea" id="RHEA:27646"/>
        <dbReference type="ChEBI" id="CHEBI:17368"/>
        <dbReference type="ChEBI" id="CHEBI:17596"/>
        <dbReference type="ChEBI" id="CHEBI:43474"/>
        <dbReference type="ChEBI" id="CHEBI:57720"/>
        <dbReference type="EC" id="2.4.2.1"/>
    </reaction>
    <physiologicalReaction direction="left-to-right" evidence="1">
        <dbReference type="Rhea" id="RHEA:27647"/>
    </physiologicalReaction>
</comment>
<comment type="caution">
    <text evidence="13">The sequence shown here is derived from an EMBL/GenBank/DDBJ whole genome shotgun (WGS) entry which is preliminary data.</text>
</comment>
<comment type="cofactor">
    <cofactor evidence="2">
        <name>Zn(2+)</name>
        <dbReference type="ChEBI" id="CHEBI:29105"/>
    </cofactor>
</comment>
<evidence type="ECO:0000256" key="7">
    <source>
        <dbReference type="ARBA" id="ARBA00022801"/>
    </source>
</evidence>
<dbReference type="EMBL" id="JARMAB010000004">
    <property type="protein sequence ID" value="MED1202154.1"/>
    <property type="molecule type" value="Genomic_DNA"/>
</dbReference>
<evidence type="ECO:0000256" key="6">
    <source>
        <dbReference type="ARBA" id="ARBA00022723"/>
    </source>
</evidence>
<evidence type="ECO:0000256" key="5">
    <source>
        <dbReference type="ARBA" id="ARBA00022679"/>
    </source>
</evidence>
<evidence type="ECO:0000256" key="8">
    <source>
        <dbReference type="ARBA" id="ARBA00022833"/>
    </source>
</evidence>
<evidence type="ECO:0000256" key="1">
    <source>
        <dbReference type="ARBA" id="ARBA00000553"/>
    </source>
</evidence>
<comment type="catalytic activity">
    <reaction evidence="9">
        <text>adenosine + H2O + H(+) = inosine + NH4(+)</text>
        <dbReference type="Rhea" id="RHEA:24408"/>
        <dbReference type="ChEBI" id="CHEBI:15377"/>
        <dbReference type="ChEBI" id="CHEBI:15378"/>
        <dbReference type="ChEBI" id="CHEBI:16335"/>
        <dbReference type="ChEBI" id="CHEBI:17596"/>
        <dbReference type="ChEBI" id="CHEBI:28938"/>
        <dbReference type="EC" id="3.5.4.4"/>
    </reaction>
    <physiologicalReaction direction="left-to-right" evidence="9">
        <dbReference type="Rhea" id="RHEA:24409"/>
    </physiologicalReaction>
</comment>
<keyword evidence="6" id="KW-0479">Metal-binding</keyword>
<dbReference type="InterPro" id="IPR038371">
    <property type="entry name" value="Cu_polyphenol_OxRdtase_sf"/>
</dbReference>
<comment type="similarity">
    <text evidence="4 12">Belongs to the purine nucleoside phosphorylase YfiH/LACC1 family.</text>
</comment>
<sequence length="275" mass="31109">MQEPFLKQKDEYYIIKSWNDRNKKVIAGFTTKNNGVSKSFNGTLNLAFHVKDNQEDVQQNRHHLASELGFSIEQWVSAEQTHEVNIKKIDERDKSKGALDYGSSIPRTDGFYSDSEDILLTMCYADCVPIFYFSPKAQRIGVVHAGWKGTTDGIAQKMADMWAEEGISKEDILAVIGPSICQKCYIVDEKVIDKVQKWVIDSKEMPYNEISTGQYELNLRKLNQIILENSGIPASNISVTALCTSCDQEEFFSHRRDKGNTGRMLAFIGMKGELA</sequence>
<evidence type="ECO:0000256" key="9">
    <source>
        <dbReference type="ARBA" id="ARBA00047989"/>
    </source>
</evidence>
<proteinExistence type="inferred from homology"/>
<reference evidence="13 14" key="1">
    <citation type="submission" date="2023-03" db="EMBL/GenBank/DDBJ databases">
        <title>Bacillus Genome Sequencing.</title>
        <authorList>
            <person name="Dunlap C."/>
        </authorList>
    </citation>
    <scope>NUCLEOTIDE SEQUENCE [LARGE SCALE GENOMIC DNA]</scope>
    <source>
        <strain evidence="13 14">B-23453</strain>
    </source>
</reference>
<evidence type="ECO:0000256" key="3">
    <source>
        <dbReference type="ARBA" id="ARBA00003215"/>
    </source>
</evidence>
<dbReference type="PANTHER" id="PTHR30616:SF2">
    <property type="entry name" value="PURINE NUCLEOSIDE PHOSPHORYLASE LACC1"/>
    <property type="match status" value="1"/>
</dbReference>
<dbReference type="Gene3D" id="3.60.140.10">
    <property type="entry name" value="CNF1/YfiH-like putative cysteine hydrolases"/>
    <property type="match status" value="1"/>
</dbReference>
<comment type="catalytic activity">
    <reaction evidence="10">
        <text>adenosine + phosphate = alpha-D-ribose 1-phosphate + adenine</text>
        <dbReference type="Rhea" id="RHEA:27642"/>
        <dbReference type="ChEBI" id="CHEBI:16335"/>
        <dbReference type="ChEBI" id="CHEBI:16708"/>
        <dbReference type="ChEBI" id="CHEBI:43474"/>
        <dbReference type="ChEBI" id="CHEBI:57720"/>
        <dbReference type="EC" id="2.4.2.1"/>
    </reaction>
    <physiologicalReaction direction="left-to-right" evidence="10">
        <dbReference type="Rhea" id="RHEA:27643"/>
    </physiologicalReaction>
</comment>
<keyword evidence="14" id="KW-1185">Reference proteome</keyword>
<comment type="catalytic activity">
    <reaction evidence="11">
        <text>S-methyl-5'-thioadenosine + phosphate = 5-(methylsulfanyl)-alpha-D-ribose 1-phosphate + adenine</text>
        <dbReference type="Rhea" id="RHEA:11852"/>
        <dbReference type="ChEBI" id="CHEBI:16708"/>
        <dbReference type="ChEBI" id="CHEBI:17509"/>
        <dbReference type="ChEBI" id="CHEBI:43474"/>
        <dbReference type="ChEBI" id="CHEBI:58533"/>
        <dbReference type="EC" id="2.4.2.28"/>
    </reaction>
    <physiologicalReaction direction="left-to-right" evidence="11">
        <dbReference type="Rhea" id="RHEA:11853"/>
    </physiologicalReaction>
</comment>
<dbReference type="InterPro" id="IPR011324">
    <property type="entry name" value="Cytotoxic_necrot_fac-like_cat"/>
</dbReference>
<dbReference type="NCBIfam" id="TIGR00726">
    <property type="entry name" value="peptidoglycan editing factor PgeF"/>
    <property type="match status" value="1"/>
</dbReference>
<keyword evidence="5" id="KW-0808">Transferase</keyword>
<name>A0ABU6MCY8_9BACI</name>
<gene>
    <name evidence="13" type="primary">pgeF</name>
    <name evidence="13" type="ORF">P4T90_03490</name>
</gene>
<evidence type="ECO:0000256" key="2">
    <source>
        <dbReference type="ARBA" id="ARBA00001947"/>
    </source>
</evidence>
<dbReference type="CDD" id="cd16833">
    <property type="entry name" value="YfiH"/>
    <property type="match status" value="1"/>
</dbReference>
<organism evidence="13 14">
    <name type="scientific">Heyndrickxia acidicola</name>
    <dbReference type="NCBI Taxonomy" id="209389"/>
    <lineage>
        <taxon>Bacteria</taxon>
        <taxon>Bacillati</taxon>
        <taxon>Bacillota</taxon>
        <taxon>Bacilli</taxon>
        <taxon>Bacillales</taxon>
        <taxon>Bacillaceae</taxon>
        <taxon>Heyndrickxia</taxon>
    </lineage>
</organism>
<dbReference type="Proteomes" id="UP001341444">
    <property type="component" value="Unassembled WGS sequence"/>
</dbReference>
<dbReference type="SUPFAM" id="SSF64438">
    <property type="entry name" value="CNF1/YfiH-like putative cysteine hydrolases"/>
    <property type="match status" value="1"/>
</dbReference>
<evidence type="ECO:0000256" key="12">
    <source>
        <dbReference type="RuleBase" id="RU361274"/>
    </source>
</evidence>
<dbReference type="RefSeq" id="WP_066264806.1">
    <property type="nucleotide sequence ID" value="NZ_JARMAB010000004.1"/>
</dbReference>
<keyword evidence="8" id="KW-0862">Zinc</keyword>
<dbReference type="PANTHER" id="PTHR30616">
    <property type="entry name" value="UNCHARACTERIZED PROTEIN YFIH"/>
    <property type="match status" value="1"/>
</dbReference>
<evidence type="ECO:0000256" key="4">
    <source>
        <dbReference type="ARBA" id="ARBA00007353"/>
    </source>
</evidence>